<dbReference type="GO" id="GO:0052381">
    <property type="term" value="F:tRNA dimethylallyltransferase activity"/>
    <property type="evidence" value="ECO:0007669"/>
    <property type="project" value="UniProtKB-UniRule"/>
</dbReference>
<comment type="caution">
    <text evidence="10">Lacks conserved residue(s) required for the propagation of feature annotation.</text>
</comment>
<dbReference type="NCBIfam" id="TIGR00174">
    <property type="entry name" value="miaA"/>
    <property type="match status" value="1"/>
</dbReference>
<dbReference type="GO" id="GO:0005524">
    <property type="term" value="F:ATP binding"/>
    <property type="evidence" value="ECO:0007669"/>
    <property type="project" value="UniProtKB-UniRule"/>
</dbReference>
<dbReference type="InterPro" id="IPR018022">
    <property type="entry name" value="IPT"/>
</dbReference>
<sequence>MIVLLGPTASGKTQLATQLAHRIGGEIISADSRQVYRHMTIGTGKDLSEYVVKGKSIPYHLIDILDPGEKYHVFQFQQDVAGLLPQIYQRKQVPILCGGTGLYIHSVLQNYGYTGIPVNEPLRQELETQEDDDLLKRFRSIPSSYSQLADVSTRKRLIRAIEIATWLLENSLEDYPGTTLPEYTVFGLNPPVEVRRARISKRLHERLELGLIEEVDGLLKSGLTAAQLIYYGLEYKYVTEYLTGIMSLTEMTKKLETEIHRYAKRQMTYFRKMERDGIRIQWLSPHQKTEEWIEFICSQLPLPPNLR</sequence>
<keyword evidence="7 10" id="KW-0067">ATP-binding</keyword>
<accession>A0A4R4KJX3</accession>
<dbReference type="Proteomes" id="UP000295706">
    <property type="component" value="Unassembled WGS sequence"/>
</dbReference>
<gene>
    <name evidence="10 14" type="primary">miaA</name>
    <name evidence="14" type="ORF">EZE20_07350</name>
</gene>
<dbReference type="InterPro" id="IPR039657">
    <property type="entry name" value="Dimethylallyltransferase"/>
</dbReference>
<comment type="similarity">
    <text evidence="3 10 13">Belongs to the IPP transferase family.</text>
</comment>
<feature type="site" description="Interaction with substrate tRNA" evidence="10">
    <location>
        <position position="100"/>
    </location>
</feature>
<evidence type="ECO:0000256" key="11">
    <source>
        <dbReference type="RuleBase" id="RU003783"/>
    </source>
</evidence>
<dbReference type="AlphaFoldDB" id="A0A4R4KJX3"/>
<evidence type="ECO:0000256" key="4">
    <source>
        <dbReference type="ARBA" id="ARBA00022679"/>
    </source>
</evidence>
<keyword evidence="15" id="KW-1185">Reference proteome</keyword>
<keyword evidence="4 10" id="KW-0808">Transferase</keyword>
<evidence type="ECO:0000256" key="10">
    <source>
        <dbReference type="HAMAP-Rule" id="MF_00185"/>
    </source>
</evidence>
<feature type="binding site" evidence="10">
    <location>
        <begin position="6"/>
        <end position="13"/>
    </location>
    <ligand>
        <name>ATP</name>
        <dbReference type="ChEBI" id="CHEBI:30616"/>
    </ligand>
</feature>
<evidence type="ECO:0000256" key="1">
    <source>
        <dbReference type="ARBA" id="ARBA00001946"/>
    </source>
</evidence>
<dbReference type="OrthoDB" id="9776390at2"/>
<feature type="site" description="Interaction with substrate tRNA" evidence="10">
    <location>
        <position position="123"/>
    </location>
</feature>
<proteinExistence type="inferred from homology"/>
<evidence type="ECO:0000256" key="5">
    <source>
        <dbReference type="ARBA" id="ARBA00022694"/>
    </source>
</evidence>
<keyword evidence="5 10" id="KW-0819">tRNA processing</keyword>
<dbReference type="Pfam" id="PF01715">
    <property type="entry name" value="IPPT"/>
    <property type="match status" value="1"/>
</dbReference>
<dbReference type="InterPro" id="IPR027417">
    <property type="entry name" value="P-loop_NTPase"/>
</dbReference>
<feature type="binding site" evidence="10">
    <location>
        <begin position="8"/>
        <end position="13"/>
    </location>
    <ligand>
        <name>substrate</name>
    </ligand>
</feature>
<evidence type="ECO:0000313" key="14">
    <source>
        <dbReference type="EMBL" id="TDB66929.1"/>
    </source>
</evidence>
<dbReference type="EC" id="2.5.1.75" evidence="10"/>
<keyword evidence="6 10" id="KW-0547">Nucleotide-binding</keyword>
<evidence type="ECO:0000313" key="15">
    <source>
        <dbReference type="Proteomes" id="UP000295706"/>
    </source>
</evidence>
<evidence type="ECO:0000256" key="8">
    <source>
        <dbReference type="ARBA" id="ARBA00022842"/>
    </source>
</evidence>
<dbReference type="SUPFAM" id="SSF52540">
    <property type="entry name" value="P-loop containing nucleoside triphosphate hydrolases"/>
    <property type="match status" value="2"/>
</dbReference>
<dbReference type="Gene3D" id="1.10.287.890">
    <property type="entry name" value="Crystal structure of tRNA isopentenylpyrophosphate transferase (bh2366) domain"/>
    <property type="match status" value="1"/>
</dbReference>
<evidence type="ECO:0000256" key="2">
    <source>
        <dbReference type="ARBA" id="ARBA00003213"/>
    </source>
</evidence>
<feature type="region of interest" description="Interaction with substrate tRNA" evidence="10">
    <location>
        <begin position="31"/>
        <end position="34"/>
    </location>
</feature>
<protein>
    <recommendedName>
        <fullName evidence="10">tRNA dimethylallyltransferase</fullName>
        <ecNumber evidence="10">2.5.1.75</ecNumber>
    </recommendedName>
    <alternativeName>
        <fullName evidence="10">Dimethylallyl diphosphate:tRNA dimethylallyltransferase</fullName>
        <shortName evidence="10">DMAPP:tRNA dimethylallyltransferase</shortName>
        <shortName evidence="10">DMATase</shortName>
    </alternativeName>
    <alternativeName>
        <fullName evidence="10">Isopentenyl-diphosphate:tRNA isopentenyltransferase</fullName>
        <shortName evidence="10">IPP transferase</shortName>
        <shortName evidence="10">IPPT</shortName>
        <shortName evidence="10">IPTase</shortName>
    </alternativeName>
</protein>
<dbReference type="GO" id="GO:0006400">
    <property type="term" value="P:tRNA modification"/>
    <property type="evidence" value="ECO:0007669"/>
    <property type="project" value="TreeGrafter"/>
</dbReference>
<dbReference type="RefSeq" id="WP_132116065.1">
    <property type="nucleotide sequence ID" value="NZ_SMJU01000004.1"/>
</dbReference>
<dbReference type="PANTHER" id="PTHR11088">
    <property type="entry name" value="TRNA DIMETHYLALLYLTRANSFERASE"/>
    <property type="match status" value="1"/>
</dbReference>
<comment type="function">
    <text evidence="2 10 12">Catalyzes the transfer of a dimethylallyl group onto the adenine at position 37 in tRNAs that read codons beginning with uridine, leading to the formation of N6-(dimethylallyl)adenosine (i(6)A).</text>
</comment>
<evidence type="ECO:0000256" key="6">
    <source>
        <dbReference type="ARBA" id="ARBA00022741"/>
    </source>
</evidence>
<evidence type="ECO:0000256" key="3">
    <source>
        <dbReference type="ARBA" id="ARBA00005842"/>
    </source>
</evidence>
<comment type="subunit">
    <text evidence="10">Monomer.</text>
</comment>
<comment type="caution">
    <text evidence="14">The sequence shown here is derived from an EMBL/GenBank/DDBJ whole genome shotgun (WGS) entry which is preliminary data.</text>
</comment>
<dbReference type="PANTHER" id="PTHR11088:SF60">
    <property type="entry name" value="TRNA DIMETHYLALLYLTRANSFERASE"/>
    <property type="match status" value="1"/>
</dbReference>
<name>A0A4R4KJX3_9BACT</name>
<evidence type="ECO:0000256" key="12">
    <source>
        <dbReference type="RuleBase" id="RU003784"/>
    </source>
</evidence>
<dbReference type="HAMAP" id="MF_00185">
    <property type="entry name" value="IPP_trans"/>
    <property type="match status" value="1"/>
</dbReference>
<comment type="catalytic activity">
    <reaction evidence="9 10 11">
        <text>adenosine(37) in tRNA + dimethylallyl diphosphate = N(6)-dimethylallyladenosine(37) in tRNA + diphosphate</text>
        <dbReference type="Rhea" id="RHEA:26482"/>
        <dbReference type="Rhea" id="RHEA-COMP:10162"/>
        <dbReference type="Rhea" id="RHEA-COMP:10375"/>
        <dbReference type="ChEBI" id="CHEBI:33019"/>
        <dbReference type="ChEBI" id="CHEBI:57623"/>
        <dbReference type="ChEBI" id="CHEBI:74411"/>
        <dbReference type="ChEBI" id="CHEBI:74415"/>
        <dbReference type="EC" id="2.5.1.75"/>
    </reaction>
</comment>
<dbReference type="Gene3D" id="3.40.50.300">
    <property type="entry name" value="P-loop containing nucleotide triphosphate hydrolases"/>
    <property type="match status" value="1"/>
</dbReference>
<dbReference type="EMBL" id="SMJU01000004">
    <property type="protein sequence ID" value="TDB66929.1"/>
    <property type="molecule type" value="Genomic_DNA"/>
</dbReference>
<keyword evidence="8 10" id="KW-0460">Magnesium</keyword>
<organism evidence="14 15">
    <name type="scientific">Arundinibacter roseus</name>
    <dbReference type="NCBI Taxonomy" id="2070510"/>
    <lineage>
        <taxon>Bacteria</taxon>
        <taxon>Pseudomonadati</taxon>
        <taxon>Bacteroidota</taxon>
        <taxon>Cytophagia</taxon>
        <taxon>Cytophagales</taxon>
        <taxon>Spirosomataceae</taxon>
        <taxon>Arundinibacter</taxon>
    </lineage>
</organism>
<comment type="cofactor">
    <cofactor evidence="1 10">
        <name>Mg(2+)</name>
        <dbReference type="ChEBI" id="CHEBI:18420"/>
    </cofactor>
</comment>
<evidence type="ECO:0000256" key="13">
    <source>
        <dbReference type="RuleBase" id="RU003785"/>
    </source>
</evidence>
<evidence type="ECO:0000256" key="9">
    <source>
        <dbReference type="ARBA" id="ARBA00049563"/>
    </source>
</evidence>
<evidence type="ECO:0000256" key="7">
    <source>
        <dbReference type="ARBA" id="ARBA00022840"/>
    </source>
</evidence>
<reference evidence="14 15" key="1">
    <citation type="submission" date="2019-02" db="EMBL/GenBank/DDBJ databases">
        <title>Arundinibacter roseus gen. nov., sp. nov., a new member of the family Cytophagaceae.</title>
        <authorList>
            <person name="Szuroczki S."/>
            <person name="Khayer B."/>
            <person name="Sproer C."/>
            <person name="Toumi M."/>
            <person name="Szabo A."/>
            <person name="Felfoldi T."/>
            <person name="Schumann P."/>
            <person name="Toth E."/>
        </authorList>
    </citation>
    <scope>NUCLEOTIDE SEQUENCE [LARGE SCALE GENOMIC DNA]</scope>
    <source>
        <strain evidence="14 15">DMA-k-7a</strain>
    </source>
</reference>